<evidence type="ECO:0000313" key="3">
    <source>
        <dbReference type="Proteomes" id="UP000222163"/>
    </source>
</evidence>
<evidence type="ECO:0000313" key="4">
    <source>
        <dbReference type="Proteomes" id="UP001242342"/>
    </source>
</evidence>
<reference evidence="2 3" key="1">
    <citation type="journal article" date="2016" name="Nat. Commun.">
        <title>Microbial interactions lead to rapid micro-scale successions on model marine particles.</title>
        <authorList>
            <person name="Datta M.S."/>
            <person name="Sliwerska E."/>
            <person name="Gore J."/>
            <person name="Polz M.F."/>
            <person name="Cordero O.X."/>
        </authorList>
    </citation>
    <scope>NUCLEOTIDE SEQUENCE [LARGE SCALE GENOMIC DNA]</scope>
    <source>
        <strain evidence="2 3">4G03</strain>
    </source>
</reference>
<sequence>MVRIIVYVTVFVISSFFSIISAQNPPTKPCNEVNYTQFDFWVGNWNVYNTQGKLIGHNNVIKMPNACAIQENWSSKTSKSQGTSYNYYNKTDNTWNQVWIDNTGFSLVLKGYFKDNTMTLKSDLVKNDKGNYYNQITWTKNKDGSVTQIWDYLNEDLKKTKEVFRGIYKKQ</sequence>
<evidence type="ECO:0000313" key="2">
    <source>
        <dbReference type="EMBL" id="PHN97232.1"/>
    </source>
</evidence>
<dbReference type="Proteomes" id="UP001242342">
    <property type="component" value="Unassembled WGS sequence"/>
</dbReference>
<dbReference type="AlphaFoldDB" id="A0A2G1BT54"/>
<reference evidence="2" key="2">
    <citation type="submission" date="2017-10" db="EMBL/GenBank/DDBJ databases">
        <authorList>
            <person name="Enke T.N."/>
            <person name="Cordero O.X."/>
        </authorList>
    </citation>
    <scope>NUCLEOTIDE SEQUENCE</scope>
    <source>
        <strain evidence="2">4G03</strain>
    </source>
</reference>
<comment type="caution">
    <text evidence="2">The sequence shown here is derived from an EMBL/GenBank/DDBJ whole genome shotgun (WGS) entry which is preliminary data.</text>
</comment>
<organism evidence="2 3">
    <name type="scientific">Tenacibaculum discolor</name>
    <dbReference type="NCBI Taxonomy" id="361581"/>
    <lineage>
        <taxon>Bacteria</taxon>
        <taxon>Pseudomonadati</taxon>
        <taxon>Bacteroidota</taxon>
        <taxon>Flavobacteriia</taxon>
        <taxon>Flavobacteriales</taxon>
        <taxon>Flavobacteriaceae</taxon>
        <taxon>Tenacibaculum</taxon>
    </lineage>
</organism>
<reference evidence="1 4" key="3">
    <citation type="submission" date="2023-07" db="EMBL/GenBank/DDBJ databases">
        <title>Genome content predicts the carbon catabolic preferences of heterotrophic bacteria.</title>
        <authorList>
            <person name="Gralka M."/>
        </authorList>
    </citation>
    <scope>NUCLEOTIDE SEQUENCE [LARGE SCALE GENOMIC DNA]</scope>
    <source>
        <strain evidence="1 4">4G03</strain>
    </source>
</reference>
<keyword evidence="4" id="KW-1185">Reference proteome</keyword>
<dbReference type="RefSeq" id="WP_099215448.1">
    <property type="nucleotide sequence ID" value="NZ_JAUYVU010000012.1"/>
</dbReference>
<dbReference type="EMBL" id="JAUYVU010000012">
    <property type="protein sequence ID" value="MDP2542636.1"/>
    <property type="molecule type" value="Genomic_DNA"/>
</dbReference>
<accession>A0A2G1BT54</accession>
<protein>
    <submittedName>
        <fullName evidence="2">Uncharacterized protein</fullName>
    </submittedName>
</protein>
<name>A0A2G1BT54_9FLAO</name>
<dbReference type="EMBL" id="PDUU01000008">
    <property type="protein sequence ID" value="PHN97232.1"/>
    <property type="molecule type" value="Genomic_DNA"/>
</dbReference>
<evidence type="ECO:0000313" key="1">
    <source>
        <dbReference type="EMBL" id="MDP2542636.1"/>
    </source>
</evidence>
<gene>
    <name evidence="2" type="ORF">CSC81_09080</name>
    <name evidence="1" type="ORF">Q8W23_14240</name>
</gene>
<proteinExistence type="predicted"/>
<dbReference type="Proteomes" id="UP000222163">
    <property type="component" value="Unassembled WGS sequence"/>
</dbReference>